<dbReference type="Pfam" id="PF02469">
    <property type="entry name" value="Fasciclin"/>
    <property type="match status" value="1"/>
</dbReference>
<name>A0A0P7X352_9HYPH</name>
<comment type="caution">
    <text evidence="3">The sequence shown here is derived from an EMBL/GenBank/DDBJ whole genome shotgun (WGS) entry which is preliminary data.</text>
</comment>
<dbReference type="OrthoDB" id="9800666at2"/>
<feature type="domain" description="FAS1" evidence="2">
    <location>
        <begin position="38"/>
        <end position="182"/>
    </location>
</feature>
<dbReference type="InterPro" id="IPR036378">
    <property type="entry name" value="FAS1_dom_sf"/>
</dbReference>
<organism evidence="3 5">
    <name type="scientific">Saliniramus fredricksonii</name>
    <dbReference type="NCBI Taxonomy" id="1653334"/>
    <lineage>
        <taxon>Bacteria</taxon>
        <taxon>Pseudomonadati</taxon>
        <taxon>Pseudomonadota</taxon>
        <taxon>Alphaproteobacteria</taxon>
        <taxon>Hyphomicrobiales</taxon>
        <taxon>Salinarimonadaceae</taxon>
        <taxon>Saliniramus</taxon>
    </lineage>
</organism>
<dbReference type="Proteomes" id="UP000182800">
    <property type="component" value="Unassembled WGS sequence"/>
</dbReference>
<dbReference type="AlphaFoldDB" id="A0A0P7X352"/>
<evidence type="ECO:0000259" key="2">
    <source>
        <dbReference type="PROSITE" id="PS50213"/>
    </source>
</evidence>
<reference evidence="3 5" key="1">
    <citation type="submission" date="2015-09" db="EMBL/GenBank/DDBJ databases">
        <title>Identification and resolution of microdiversity through metagenomic sequencing of parallel consortia.</title>
        <authorList>
            <person name="Nelson W.C."/>
            <person name="Romine M.F."/>
            <person name="Lindemann S.R."/>
        </authorList>
    </citation>
    <scope>NUCLEOTIDE SEQUENCE [LARGE SCALE GENOMIC DNA]</scope>
    <source>
        <strain evidence="3">HL-109</strain>
    </source>
</reference>
<protein>
    <submittedName>
        <fullName evidence="4">Uncaracterized surface protein containing fasciclin (FAS1) repeats</fullName>
    </submittedName>
</protein>
<keyword evidence="1" id="KW-0732">Signal</keyword>
<accession>A0A0P7X352</accession>
<dbReference type="Proteomes" id="UP000050497">
    <property type="component" value="Unassembled WGS sequence"/>
</dbReference>
<evidence type="ECO:0000256" key="1">
    <source>
        <dbReference type="SAM" id="SignalP"/>
    </source>
</evidence>
<feature type="chain" id="PRO_5006145032" evidence="1">
    <location>
        <begin position="28"/>
        <end position="195"/>
    </location>
</feature>
<sequence length="195" mass="21187">MNSCFRMLGLGAIVLSLTAAVASASLARDRALSDPAPMASPADRLGSMGNHDTLSSALDATAVWRDLSVDRPLTLFAPTDQAFEVMPAERRDMLLLPENRERLKTVLAYHLVPGRITAEELEQAVRDGRGRATLRTISGAPLSVRIVGGTLEITDHEGGRARIMKRDLAHSKGIIHAIDAVLIPRNIERGFTPYR</sequence>
<dbReference type="EMBL" id="FMBM01000002">
    <property type="protein sequence ID" value="SCC81633.1"/>
    <property type="molecule type" value="Genomic_DNA"/>
</dbReference>
<dbReference type="InterPro" id="IPR050904">
    <property type="entry name" value="Adhesion/Biosynth-related"/>
</dbReference>
<feature type="signal peptide" evidence="1">
    <location>
        <begin position="1"/>
        <end position="27"/>
    </location>
</feature>
<evidence type="ECO:0000313" key="6">
    <source>
        <dbReference type="Proteomes" id="UP000182800"/>
    </source>
</evidence>
<dbReference type="STRING" id="1653334.GA0071312_2588"/>
<keyword evidence="6" id="KW-1185">Reference proteome</keyword>
<dbReference type="SUPFAM" id="SSF82153">
    <property type="entry name" value="FAS1 domain"/>
    <property type="match status" value="1"/>
</dbReference>
<evidence type="ECO:0000313" key="5">
    <source>
        <dbReference type="Proteomes" id="UP000050497"/>
    </source>
</evidence>
<reference evidence="4 6" key="2">
    <citation type="submission" date="2016-08" db="EMBL/GenBank/DDBJ databases">
        <authorList>
            <person name="Varghese N."/>
            <person name="Submissions Spin"/>
        </authorList>
    </citation>
    <scope>NUCLEOTIDE SEQUENCE [LARGE SCALE GENOMIC DNA]</scope>
    <source>
        <strain evidence="4 6">HL-109</strain>
    </source>
</reference>
<evidence type="ECO:0000313" key="4">
    <source>
        <dbReference type="EMBL" id="SCC81633.1"/>
    </source>
</evidence>
<proteinExistence type="predicted"/>
<dbReference type="PANTHER" id="PTHR10900:SF77">
    <property type="entry name" value="FI19380P1"/>
    <property type="match status" value="1"/>
</dbReference>
<evidence type="ECO:0000313" key="3">
    <source>
        <dbReference type="EMBL" id="KPQ09100.1"/>
    </source>
</evidence>
<gene>
    <name evidence="4" type="ORF">GA0071312_2588</name>
    <name evidence="3" type="ORF">HLUCCO17_16295</name>
</gene>
<dbReference type="EMBL" id="LJSX01000035">
    <property type="protein sequence ID" value="KPQ09100.1"/>
    <property type="molecule type" value="Genomic_DNA"/>
</dbReference>
<dbReference type="PROSITE" id="PS50213">
    <property type="entry name" value="FAS1"/>
    <property type="match status" value="1"/>
</dbReference>
<dbReference type="InterPro" id="IPR000782">
    <property type="entry name" value="FAS1_domain"/>
</dbReference>
<dbReference type="SMART" id="SM00554">
    <property type="entry name" value="FAS1"/>
    <property type="match status" value="1"/>
</dbReference>
<dbReference type="Gene3D" id="2.30.180.10">
    <property type="entry name" value="FAS1 domain"/>
    <property type="match status" value="1"/>
</dbReference>
<dbReference type="PANTHER" id="PTHR10900">
    <property type="entry name" value="PERIOSTIN-RELATED"/>
    <property type="match status" value="1"/>
</dbReference>